<reference evidence="1" key="1">
    <citation type="submission" date="2020-11" db="EMBL/GenBank/DDBJ databases">
        <authorList>
            <person name="Tran Van P."/>
        </authorList>
    </citation>
    <scope>NUCLEOTIDE SEQUENCE</scope>
</reference>
<organism evidence="1">
    <name type="scientific">Timema poppense</name>
    <name type="common">Walking stick</name>
    <dbReference type="NCBI Taxonomy" id="170557"/>
    <lineage>
        <taxon>Eukaryota</taxon>
        <taxon>Metazoa</taxon>
        <taxon>Ecdysozoa</taxon>
        <taxon>Arthropoda</taxon>
        <taxon>Hexapoda</taxon>
        <taxon>Insecta</taxon>
        <taxon>Pterygota</taxon>
        <taxon>Neoptera</taxon>
        <taxon>Polyneoptera</taxon>
        <taxon>Phasmatodea</taxon>
        <taxon>Timematodea</taxon>
        <taxon>Timematoidea</taxon>
        <taxon>Timematidae</taxon>
        <taxon>Timema</taxon>
    </lineage>
</organism>
<evidence type="ECO:0000313" key="1">
    <source>
        <dbReference type="EMBL" id="CAD7419602.1"/>
    </source>
</evidence>
<name>A0A7R9DTR9_TIMPO</name>
<protein>
    <submittedName>
        <fullName evidence="1">Uncharacterized protein</fullName>
    </submittedName>
</protein>
<dbReference type="AlphaFoldDB" id="A0A7R9DTR9"/>
<accession>A0A7R9DTR9</accession>
<sequence length="82" mass="9415">MCIIHRTCYCAREYGISIDTNIPQPLSHHRGGIYFFIALSFVFQSVRHGAACRSVWTQPGLLYTGRLQQERGSEQRGEGRVW</sequence>
<gene>
    <name evidence="1" type="ORF">TPSB3V08_LOCUS13068</name>
</gene>
<dbReference type="EMBL" id="OD022139">
    <property type="protein sequence ID" value="CAD7419602.1"/>
    <property type="molecule type" value="Genomic_DNA"/>
</dbReference>
<proteinExistence type="predicted"/>